<evidence type="ECO:0000256" key="4">
    <source>
        <dbReference type="ARBA" id="ARBA00023002"/>
    </source>
</evidence>
<dbReference type="GO" id="GO:0019430">
    <property type="term" value="P:removal of superoxide radicals"/>
    <property type="evidence" value="ECO:0007669"/>
    <property type="project" value="UniProtKB-UniRule"/>
</dbReference>
<dbReference type="InterPro" id="IPR036188">
    <property type="entry name" value="FAD/NAD-bd_sf"/>
</dbReference>
<dbReference type="GO" id="GO:0004791">
    <property type="term" value="F:thioredoxin-disulfide reductase (NADPH) activity"/>
    <property type="evidence" value="ECO:0007669"/>
    <property type="project" value="UniProtKB-UniRule"/>
</dbReference>
<dbReference type="PROSITE" id="PS00573">
    <property type="entry name" value="PYRIDINE_REDOX_2"/>
    <property type="match status" value="1"/>
</dbReference>
<name>A0AAW5FA81_CLOSY</name>
<feature type="domain" description="FAD/NAD(P)-binding" evidence="9">
    <location>
        <begin position="5"/>
        <end position="298"/>
    </location>
</feature>
<evidence type="ECO:0000259" key="9">
    <source>
        <dbReference type="Pfam" id="PF07992"/>
    </source>
</evidence>
<keyword evidence="6 7" id="KW-0676">Redox-active center</keyword>
<comment type="subunit">
    <text evidence="7">Homodimer.</text>
</comment>
<evidence type="ECO:0000256" key="3">
    <source>
        <dbReference type="ARBA" id="ARBA00022827"/>
    </source>
</evidence>
<reference evidence="11" key="2">
    <citation type="submission" date="2023-01" db="EMBL/GenBank/DDBJ databases">
        <title>Human gut microbiome strain richness.</title>
        <authorList>
            <person name="Chen-Liaw A."/>
        </authorList>
    </citation>
    <scope>NUCLEOTIDE SEQUENCE</scope>
    <source>
        <strain evidence="11">B1_m1001713B170214d0_201011</strain>
    </source>
</reference>
<keyword evidence="2 7" id="KW-0285">Flavoprotein</keyword>
<comment type="cofactor">
    <cofactor evidence="8">
        <name>FAD</name>
        <dbReference type="ChEBI" id="CHEBI:57692"/>
    </cofactor>
    <text evidence="8">Binds 1 FAD per subunit.</text>
</comment>
<evidence type="ECO:0000256" key="7">
    <source>
        <dbReference type="RuleBase" id="RU003880"/>
    </source>
</evidence>
<keyword evidence="4 7" id="KW-0560">Oxidoreductase</keyword>
<keyword evidence="5" id="KW-1015">Disulfide bond</keyword>
<dbReference type="GO" id="GO:0005737">
    <property type="term" value="C:cytoplasm"/>
    <property type="evidence" value="ECO:0007669"/>
    <property type="project" value="InterPro"/>
</dbReference>
<dbReference type="PRINTS" id="PR00469">
    <property type="entry name" value="PNDRDTASEII"/>
</dbReference>
<dbReference type="NCBIfam" id="TIGR01292">
    <property type="entry name" value="TRX_reduct"/>
    <property type="match status" value="1"/>
</dbReference>
<dbReference type="EC" id="1.8.1.9" evidence="7"/>
<dbReference type="InterPro" id="IPR050097">
    <property type="entry name" value="Ferredoxin-NADP_redctase_2"/>
</dbReference>
<evidence type="ECO:0000256" key="8">
    <source>
        <dbReference type="RuleBase" id="RU003881"/>
    </source>
</evidence>
<dbReference type="Proteomes" id="UP001300871">
    <property type="component" value="Unassembled WGS sequence"/>
</dbReference>
<dbReference type="AlphaFoldDB" id="A0AAW5FA81"/>
<dbReference type="EMBL" id="JAINVB010000002">
    <property type="protein sequence ID" value="MCK0088798.1"/>
    <property type="molecule type" value="Genomic_DNA"/>
</dbReference>
<dbReference type="GeneID" id="57968076"/>
<comment type="similarity">
    <text evidence="1 7">Belongs to the class-II pyridine nucleotide-disulfide oxidoreductase family.</text>
</comment>
<reference evidence="10" key="1">
    <citation type="journal article" date="2022" name="Cell Host Microbe">
        <title>Colonization of the live biotherapeutic product VE303 and modulation of the microbiota and metabolites in healthy volunteers.</title>
        <authorList>
            <person name="Dsouza M."/>
            <person name="Menon R."/>
            <person name="Crossette E."/>
            <person name="Bhattarai S.K."/>
            <person name="Schneider J."/>
            <person name="Kim Y.G."/>
            <person name="Reddy S."/>
            <person name="Caballero S."/>
            <person name="Felix C."/>
            <person name="Cornacchione L."/>
            <person name="Hendrickson J."/>
            <person name="Watson A.R."/>
            <person name="Minot S.S."/>
            <person name="Greenfield N."/>
            <person name="Schopf L."/>
            <person name="Szabady R."/>
            <person name="Patarroyo J."/>
            <person name="Smith W."/>
            <person name="Harrison P."/>
            <person name="Kuijper E.J."/>
            <person name="Kelly C.P."/>
            <person name="Olle B."/>
            <person name="Bobilev D."/>
            <person name="Silber J.L."/>
            <person name="Bucci V."/>
            <person name="Roberts B."/>
            <person name="Faith J."/>
            <person name="Norman J.M."/>
        </authorList>
    </citation>
    <scope>NUCLEOTIDE SEQUENCE</scope>
    <source>
        <strain evidence="10">VE303-04</strain>
    </source>
</reference>
<evidence type="ECO:0000256" key="6">
    <source>
        <dbReference type="ARBA" id="ARBA00023284"/>
    </source>
</evidence>
<evidence type="ECO:0000256" key="2">
    <source>
        <dbReference type="ARBA" id="ARBA00022630"/>
    </source>
</evidence>
<evidence type="ECO:0000256" key="5">
    <source>
        <dbReference type="ARBA" id="ARBA00023157"/>
    </source>
</evidence>
<dbReference type="PANTHER" id="PTHR48105">
    <property type="entry name" value="THIOREDOXIN REDUCTASE 1-RELATED-RELATED"/>
    <property type="match status" value="1"/>
</dbReference>
<keyword evidence="8" id="KW-0521">NADP</keyword>
<keyword evidence="3 7" id="KW-0274">FAD</keyword>
<dbReference type="Proteomes" id="UP001203136">
    <property type="component" value="Unassembled WGS sequence"/>
</dbReference>
<gene>
    <name evidence="10" type="primary">trxB</name>
    <name evidence="10" type="ORF">K5I21_23640</name>
    <name evidence="11" type="ORF">PM006_03720</name>
</gene>
<dbReference type="Gene3D" id="3.50.50.60">
    <property type="entry name" value="FAD/NAD(P)-binding domain"/>
    <property type="match status" value="2"/>
</dbReference>
<dbReference type="EMBL" id="JAQLGM010000006">
    <property type="protein sequence ID" value="MDB1999296.1"/>
    <property type="molecule type" value="Genomic_DNA"/>
</dbReference>
<dbReference type="InterPro" id="IPR008255">
    <property type="entry name" value="Pyr_nucl-diS_OxRdtase_2_AS"/>
</dbReference>
<protein>
    <recommendedName>
        <fullName evidence="7">Thioredoxin reductase</fullName>
        <ecNumber evidence="7">1.8.1.9</ecNumber>
    </recommendedName>
</protein>
<evidence type="ECO:0000256" key="1">
    <source>
        <dbReference type="ARBA" id="ARBA00009333"/>
    </source>
</evidence>
<accession>A0AAW5FA81</accession>
<comment type="caution">
    <text evidence="10">The sequence shown here is derived from an EMBL/GenBank/DDBJ whole genome shotgun (WGS) entry which is preliminary data.</text>
</comment>
<comment type="catalytic activity">
    <reaction evidence="7">
        <text>[thioredoxin]-dithiol + NADP(+) = [thioredoxin]-disulfide + NADPH + H(+)</text>
        <dbReference type="Rhea" id="RHEA:20345"/>
        <dbReference type="Rhea" id="RHEA-COMP:10698"/>
        <dbReference type="Rhea" id="RHEA-COMP:10700"/>
        <dbReference type="ChEBI" id="CHEBI:15378"/>
        <dbReference type="ChEBI" id="CHEBI:29950"/>
        <dbReference type="ChEBI" id="CHEBI:50058"/>
        <dbReference type="ChEBI" id="CHEBI:57783"/>
        <dbReference type="ChEBI" id="CHEBI:58349"/>
        <dbReference type="EC" id="1.8.1.9"/>
    </reaction>
</comment>
<sequence length="317" mass="34657">MDKIYDVIILGAGPGGLAAGLYSGRYRLSTLIIEKARDGGQIAITDEIENYPGQIVEGESGPSLIDRMTRQAARFGAERACDTIDRVELEGPVKKLYGKKDTYQCRALIIATGAYARPIGCRREGEFVGKGVSFCATCDANFFEDLEVFVVGGGDSAVEEAIYLTKFARKVTVIHRRNELRAAKSIQEKAFRNPKMNFMWDSVVEELHGDGILSGMTVRNVKTGELTRVDADPDDGMFGLFGFIGNVPRSELFEGLLDMEKGYIKTDEDMRTGISGVYAAGDVRVKSFRQVVTAASDGAIAAMQAEKYIAELDGHVY</sequence>
<dbReference type="InterPro" id="IPR005982">
    <property type="entry name" value="Thioredox_Rdtase"/>
</dbReference>
<dbReference type="SUPFAM" id="SSF51905">
    <property type="entry name" value="FAD/NAD(P)-binding domain"/>
    <property type="match status" value="1"/>
</dbReference>
<dbReference type="Pfam" id="PF07992">
    <property type="entry name" value="Pyr_redox_2"/>
    <property type="match status" value="1"/>
</dbReference>
<evidence type="ECO:0000313" key="12">
    <source>
        <dbReference type="Proteomes" id="UP001203136"/>
    </source>
</evidence>
<proteinExistence type="inferred from homology"/>
<organism evidence="10 12">
    <name type="scientific">Clostridium symbiosum</name>
    <name type="common">Bacteroides symbiosus</name>
    <dbReference type="NCBI Taxonomy" id="1512"/>
    <lineage>
        <taxon>Bacteria</taxon>
        <taxon>Bacillati</taxon>
        <taxon>Bacillota</taxon>
        <taxon>Clostridia</taxon>
        <taxon>Lachnospirales</taxon>
        <taxon>Lachnospiraceae</taxon>
        <taxon>Otoolea</taxon>
    </lineage>
</organism>
<evidence type="ECO:0000313" key="10">
    <source>
        <dbReference type="EMBL" id="MCK0088798.1"/>
    </source>
</evidence>
<dbReference type="RefSeq" id="WP_003497891.1">
    <property type="nucleotide sequence ID" value="NZ_BAABZD010000003.1"/>
</dbReference>
<evidence type="ECO:0000313" key="11">
    <source>
        <dbReference type="EMBL" id="MDB1999296.1"/>
    </source>
</evidence>
<dbReference type="PRINTS" id="PR00368">
    <property type="entry name" value="FADPNR"/>
</dbReference>
<dbReference type="InterPro" id="IPR023753">
    <property type="entry name" value="FAD/NAD-binding_dom"/>
</dbReference>